<gene>
    <name evidence="2" type="ORF">EcWSU1_02036</name>
</gene>
<feature type="transmembrane region" description="Helical" evidence="1">
    <location>
        <begin position="12"/>
        <end position="29"/>
    </location>
</feature>
<organism evidence="2 3">
    <name type="scientific">Enterobacter ludwigii</name>
    <dbReference type="NCBI Taxonomy" id="299767"/>
    <lineage>
        <taxon>Bacteria</taxon>
        <taxon>Pseudomonadati</taxon>
        <taxon>Pseudomonadota</taxon>
        <taxon>Gammaproteobacteria</taxon>
        <taxon>Enterobacterales</taxon>
        <taxon>Enterobacteriaceae</taxon>
        <taxon>Enterobacter</taxon>
        <taxon>Enterobacter cloacae complex</taxon>
    </lineage>
</organism>
<protein>
    <submittedName>
        <fullName evidence="2">Uncharacterized protein</fullName>
    </submittedName>
</protein>
<dbReference type="KEGG" id="eec:EcWSU1_02036"/>
<reference evidence="2 3" key="1">
    <citation type="journal article" date="2011" name="Stand. Genomic Sci.">
        <title>Complete genome of the onion pathogen Enterobacter cloacae EcWSU1.</title>
        <authorList>
            <person name="Humann J.L."/>
            <person name="Wildung M."/>
            <person name="Cheng C.H."/>
            <person name="Lee T."/>
            <person name="Stewart J.E."/>
            <person name="Drew J.C."/>
            <person name="Triplett E.W."/>
            <person name="Main D."/>
            <person name="Schroeder B.K."/>
        </authorList>
    </citation>
    <scope>NUCLEOTIDE SEQUENCE [LARGE SCALE GENOMIC DNA]</scope>
    <source>
        <strain evidence="2 3">EcWSU1</strain>
    </source>
</reference>
<proteinExistence type="predicted"/>
<sequence>MVMNATNKKYGIVAVILLTLLALSAWFFVHMRQKQGALNVNCSTILQYNHQAPNFTATLEYIFRLEKNLDGYVVISGNIHSERGVHVVSRTIHFNYVMNRPGEIEISDMRYIKNARDTADDESFKRSFFYVPEGAVRQLRINPSRNGWLMGNLQSPFALCVNR</sequence>
<keyword evidence="1" id="KW-0472">Membrane</keyword>
<dbReference type="AlphaFoldDB" id="G8LN56"/>
<evidence type="ECO:0000313" key="2">
    <source>
        <dbReference type="EMBL" id="AEW73473.1"/>
    </source>
</evidence>
<evidence type="ECO:0000256" key="1">
    <source>
        <dbReference type="SAM" id="Phobius"/>
    </source>
</evidence>
<name>G8LN56_9ENTR</name>
<dbReference type="EMBL" id="CP002886">
    <property type="protein sequence ID" value="AEW73473.1"/>
    <property type="molecule type" value="Genomic_DNA"/>
</dbReference>
<dbReference type="eggNOG" id="ENOG5034225">
    <property type="taxonomic scope" value="Bacteria"/>
</dbReference>
<dbReference type="HOGENOM" id="CLU_1641129_0_0_6"/>
<evidence type="ECO:0000313" key="3">
    <source>
        <dbReference type="Proteomes" id="UP000007838"/>
    </source>
</evidence>
<keyword evidence="1" id="KW-0812">Transmembrane</keyword>
<accession>G8LN56</accession>
<dbReference type="Proteomes" id="UP000007838">
    <property type="component" value="Chromosome"/>
</dbReference>
<keyword evidence="1" id="KW-1133">Transmembrane helix</keyword>